<evidence type="ECO:0000313" key="9">
    <source>
        <dbReference type="Proteomes" id="UP001227230"/>
    </source>
</evidence>
<evidence type="ECO:0000313" key="8">
    <source>
        <dbReference type="EMBL" id="WJZ92983.1"/>
    </source>
</evidence>
<dbReference type="Proteomes" id="UP001227230">
    <property type="component" value="Chromosome 8"/>
</dbReference>
<evidence type="ECO:0000256" key="1">
    <source>
        <dbReference type="ARBA" id="ARBA00005889"/>
    </source>
</evidence>
<dbReference type="InterPro" id="IPR018289">
    <property type="entry name" value="MULE_transposase_dom"/>
</dbReference>
<dbReference type="InterPro" id="IPR006076">
    <property type="entry name" value="FAD-dep_OxRdtase"/>
</dbReference>
<dbReference type="InterPro" id="IPR007527">
    <property type="entry name" value="Znf_SWIM"/>
</dbReference>
<feature type="region of interest" description="Disordered" evidence="6">
    <location>
        <begin position="1142"/>
        <end position="1162"/>
    </location>
</feature>
<dbReference type="PANTHER" id="PTHR31669">
    <property type="entry name" value="PROTEIN FAR1-RELATED SEQUENCE 10-RELATED"/>
    <property type="match status" value="1"/>
</dbReference>
<dbReference type="Gene3D" id="3.50.50.60">
    <property type="entry name" value="FAD/NAD(P)-binding domain"/>
    <property type="match status" value="1"/>
</dbReference>
<feature type="compositionally biased region" description="Polar residues" evidence="6">
    <location>
        <begin position="1150"/>
        <end position="1162"/>
    </location>
</feature>
<dbReference type="SUPFAM" id="SSF51905">
    <property type="entry name" value="FAD/NAD(P)-binding domain"/>
    <property type="match status" value="1"/>
</dbReference>
<proteinExistence type="inferred from homology"/>
<dbReference type="EMBL" id="CP126655">
    <property type="protein sequence ID" value="WJZ92983.1"/>
    <property type="molecule type" value="Genomic_DNA"/>
</dbReference>
<feature type="domain" description="SWIM-type" evidence="7">
    <location>
        <begin position="1021"/>
        <end position="1057"/>
    </location>
</feature>
<dbReference type="InterPro" id="IPR036188">
    <property type="entry name" value="FAD/NAD-bd_sf"/>
</dbReference>
<accession>A0ABY9CC93</accession>
<dbReference type="PANTHER" id="PTHR31669:SF160">
    <property type="entry name" value="PROTEIN FAR1-RELATED SEQUENCE"/>
    <property type="match status" value="1"/>
</dbReference>
<name>A0ABY9CC93_VITVI</name>
<dbReference type="Pfam" id="PF10551">
    <property type="entry name" value="MULE"/>
    <property type="match status" value="1"/>
</dbReference>
<dbReference type="Pfam" id="PF04434">
    <property type="entry name" value="SWIM"/>
    <property type="match status" value="1"/>
</dbReference>
<evidence type="ECO:0000256" key="4">
    <source>
        <dbReference type="ARBA" id="ARBA00022833"/>
    </source>
</evidence>
<comment type="similarity">
    <text evidence="1">Belongs to the FHY3/FAR1 family.</text>
</comment>
<dbReference type="InterPro" id="IPR031052">
    <property type="entry name" value="FHY3/FAR1"/>
</dbReference>
<gene>
    <name evidence="8" type="ORF">VitviT2T_011951</name>
</gene>
<dbReference type="InterPro" id="IPR006564">
    <property type="entry name" value="Znf_PMZ"/>
</dbReference>
<evidence type="ECO:0000256" key="5">
    <source>
        <dbReference type="PROSITE-ProRule" id="PRU00325"/>
    </source>
</evidence>
<reference evidence="8 9" key="1">
    <citation type="journal article" date="2023" name="Hortic Res">
        <title>The complete reference genome for grapevine (Vitis vinifera L.) genetics and breeding.</title>
        <authorList>
            <person name="Shi X."/>
            <person name="Cao S."/>
            <person name="Wang X."/>
            <person name="Huang S."/>
            <person name="Wang Y."/>
            <person name="Liu Z."/>
            <person name="Liu W."/>
            <person name="Leng X."/>
            <person name="Peng Y."/>
            <person name="Wang N."/>
            <person name="Wang Y."/>
            <person name="Ma Z."/>
            <person name="Xu X."/>
            <person name="Zhang F."/>
            <person name="Xue H."/>
            <person name="Zhong H."/>
            <person name="Wang Y."/>
            <person name="Zhang K."/>
            <person name="Velt A."/>
            <person name="Avia K."/>
            <person name="Holtgrawe D."/>
            <person name="Grimplet J."/>
            <person name="Matus J.T."/>
            <person name="Ware D."/>
            <person name="Wu X."/>
            <person name="Wang H."/>
            <person name="Liu C."/>
            <person name="Fang Y."/>
            <person name="Rustenholz C."/>
            <person name="Cheng Z."/>
            <person name="Xiao H."/>
            <person name="Zhou Y."/>
        </authorList>
    </citation>
    <scope>NUCLEOTIDE SEQUENCE [LARGE SCALE GENOMIC DNA]</scope>
    <source>
        <strain evidence="9">cv. Pinot noir / PN40024</strain>
        <tissue evidence="8">Leaf</tissue>
    </source>
</reference>
<dbReference type="PROSITE" id="PS50966">
    <property type="entry name" value="ZF_SWIM"/>
    <property type="match status" value="1"/>
</dbReference>
<keyword evidence="4" id="KW-0862">Zinc</keyword>
<evidence type="ECO:0000259" key="7">
    <source>
        <dbReference type="PROSITE" id="PS50966"/>
    </source>
</evidence>
<evidence type="ECO:0000256" key="2">
    <source>
        <dbReference type="ARBA" id="ARBA00022723"/>
    </source>
</evidence>
<protein>
    <recommendedName>
        <fullName evidence="7">SWIM-type domain-containing protein</fullName>
    </recommendedName>
</protein>
<evidence type="ECO:0000256" key="3">
    <source>
        <dbReference type="ARBA" id="ARBA00022771"/>
    </source>
</evidence>
<keyword evidence="9" id="KW-1185">Reference proteome</keyword>
<dbReference type="SMART" id="SM00575">
    <property type="entry name" value="ZnF_PMZ"/>
    <property type="match status" value="1"/>
</dbReference>
<organism evidence="8 9">
    <name type="scientific">Vitis vinifera</name>
    <name type="common">Grape</name>
    <dbReference type="NCBI Taxonomy" id="29760"/>
    <lineage>
        <taxon>Eukaryota</taxon>
        <taxon>Viridiplantae</taxon>
        <taxon>Streptophyta</taxon>
        <taxon>Embryophyta</taxon>
        <taxon>Tracheophyta</taxon>
        <taxon>Spermatophyta</taxon>
        <taxon>Magnoliopsida</taxon>
        <taxon>eudicotyledons</taxon>
        <taxon>Gunneridae</taxon>
        <taxon>Pentapetalae</taxon>
        <taxon>rosids</taxon>
        <taxon>Vitales</taxon>
        <taxon>Vitaceae</taxon>
        <taxon>Viteae</taxon>
        <taxon>Vitis</taxon>
    </lineage>
</organism>
<dbReference type="Pfam" id="PF01266">
    <property type="entry name" value="DAO"/>
    <property type="match status" value="1"/>
</dbReference>
<dbReference type="Pfam" id="PF03101">
    <property type="entry name" value="FAR1"/>
    <property type="match status" value="1"/>
</dbReference>
<keyword evidence="2" id="KW-0479">Metal-binding</keyword>
<evidence type="ECO:0000256" key="6">
    <source>
        <dbReference type="SAM" id="MobiDB-lite"/>
    </source>
</evidence>
<sequence>MLRHAIRGLRNSRRWISSKNFTSRVGVERAVARESVDCVVIGAGVVGIAVARELALKGREVVVIEFASTFGTGTSSRNSEVIHAGIYYPRNSLKAIFCARGRELLYKYCSEHEVPHKQIGKLIVATRSSEVPKLNDLMIRGNENGVDGLRMLEGFEAMEMEPELQCVRALLSPASGIVDTHSLMLSLVGEAENHRTTFCYNTAVIGGHLEGDHICLHISESKDLENWDRRFPLHPEVILMAKLVVNSAGLSAPALAKRFDGLNSTVIPASHYARGCYFVLSKMKTPPFKHLIYPIPEDGGLGVHVTLDLDGQIKFGPDVEWINGADDISSFLNKFDYSVCAKRVERFYPEIRKYYPNLKDDSLEPGYAGIRPKLSGAQQSAVDFVIQGEDIHGVPGLVNLFGIESPGMILNILILRLCTKEAKEKKTADPTHRTNVEELEKVMIEITHGWSDLSIIPLAAVALFGSETFVSGNAARDLHEDENMEHYVGAVEVDSLPNEGGEVDGSEDPTEKELLTQDANGNEEPHVGMEFKSGDAAKTFYDEYAKRVGFSTRVNQSSLCKPDGTISELEFICGREALKRKNGEKCNAMFKVERQDLDKWVVTKFVKEHSHSTITPNKVHYLRPRKQFSGAKKTMDQSYNDMDFSSNDDMDPSIDGNHIPIEISCVNRPVKNFMSASSARHSNRKRHLGDAQNLLDYFKKMQAEHPGFYYAVQLDDNNCMTNVFWADARSRTAYSHFGDVVNFDTTYRLNHYRVPFAPFTGVNHHGHMVLFGCALLADESESSFIWLFKTWLAAMNDQPPVSITTDQDKVVRLAVSKVFPGTRHRLCKWHILREGQKRLAHVCSAHPMLQGDLYNSINLTETIEEFESSWSSIIDRYNLSKNDWLQALYNARTQWVPVYFRDSFFAAISSNQGGEAAGSFFDGYVDQHTTLPLFFRQYEKALEHCFAKELEADFDTFGTTPVLKTPSPMEKQAANLYTRKIFSKFQEELVETFAYTANTIESDGAVSTFRVAKFDDQQKVYMVTLNVPEIIASCNCQMFEYSGILCRHVLTVFTVTNVLTLPSHYILKRWTRNAKVGVGSYDQGPELETPKSVTSRYNTICREAIKYAEEGAITAETYDVAMGAIREMGKKIAVMKKNVARVTPGGPRVSGSQEDSNKLPSSSASNLIPLLWPQQEEAKFKPLWNSSDTAPTVRLHQATRHTNTNDTGSLAPPADQLPLMAPVSFQHDDALPDNMVVLPYLKSMTWVMENKNSRPAKRLAVINLKLQDYSKAPLGETEVKFQLSKVTLEPMLRSMADIGEQLATPDSRVAVINLKLQDTETTSGEAEVKFQVSKDTLGAMLRSMAYIREQLSNPVQRQQGQPSKKQRL</sequence>
<dbReference type="Gene3D" id="3.30.9.10">
    <property type="entry name" value="D-Amino Acid Oxidase, subunit A, domain 2"/>
    <property type="match status" value="1"/>
</dbReference>
<keyword evidence="3 5" id="KW-0863">Zinc-finger</keyword>
<dbReference type="InterPro" id="IPR004330">
    <property type="entry name" value="FAR1_DNA_bnd_dom"/>
</dbReference>